<evidence type="ECO:0008006" key="5">
    <source>
        <dbReference type="Google" id="ProtNLM"/>
    </source>
</evidence>
<dbReference type="Proteomes" id="UP001208692">
    <property type="component" value="Unassembled WGS sequence"/>
</dbReference>
<reference evidence="1 4" key="1">
    <citation type="submission" date="2021-11" db="EMBL/GenBank/DDBJ databases">
        <title>Draft genome sequence of Capnocytophaga sp. strain KC07075 isolated from cat oral cavity.</title>
        <authorList>
            <person name="Suzuki M."/>
            <person name="Imaoka K."/>
            <person name="Kimura M."/>
            <person name="Morikawa S."/>
            <person name="Maeda K."/>
        </authorList>
    </citation>
    <scope>NUCLEOTIDE SEQUENCE</scope>
    <source>
        <strain evidence="1">KC07075</strain>
        <strain evidence="2 4">KC07079</strain>
    </source>
</reference>
<dbReference type="AlphaFoldDB" id="A0AAV5AWJ9"/>
<proteinExistence type="predicted"/>
<dbReference type="EMBL" id="BQKB01000059">
    <property type="protein sequence ID" value="GJM54040.1"/>
    <property type="molecule type" value="Genomic_DNA"/>
</dbReference>
<accession>A0AAV5AWJ9</accession>
<organism evidence="1 3">
    <name type="scientific">Capnocytophaga catalasegens</name>
    <dbReference type="NCBI Taxonomy" id="1004260"/>
    <lineage>
        <taxon>Bacteria</taxon>
        <taxon>Pseudomonadati</taxon>
        <taxon>Bacteroidota</taxon>
        <taxon>Flavobacteriia</taxon>
        <taxon>Flavobacteriales</taxon>
        <taxon>Flavobacteriaceae</taxon>
        <taxon>Capnocytophaga</taxon>
    </lineage>
</organism>
<evidence type="ECO:0000313" key="4">
    <source>
        <dbReference type="Proteomes" id="UP001208692"/>
    </source>
</evidence>
<dbReference type="EMBL" id="BQKA01000014">
    <property type="protein sequence ID" value="GJM49868.1"/>
    <property type="molecule type" value="Genomic_DNA"/>
</dbReference>
<name>A0AAV5AWJ9_9FLAO</name>
<keyword evidence="4" id="KW-1185">Reference proteome</keyword>
<sequence>MKAIDLRYKYQHKKAEIIQNIRTYHSFTESHEKYKIGDVIDFFGGYYGHILYKSEILGFNKDGGIYVLWGCYWFCIKDNEVRKIKK</sequence>
<gene>
    <name evidence="1" type="ORF">RCZ15_08430</name>
    <name evidence="2" type="ORF">RCZ16_23560</name>
</gene>
<protein>
    <recommendedName>
        <fullName evidence="5">DUF3850 domain-containing protein</fullName>
    </recommendedName>
</protein>
<dbReference type="Proteomes" id="UP001207736">
    <property type="component" value="Unassembled WGS sequence"/>
</dbReference>
<comment type="caution">
    <text evidence="1">The sequence shown here is derived from an EMBL/GenBank/DDBJ whole genome shotgun (WGS) entry which is preliminary data.</text>
</comment>
<evidence type="ECO:0000313" key="2">
    <source>
        <dbReference type="EMBL" id="GJM54040.1"/>
    </source>
</evidence>
<evidence type="ECO:0000313" key="3">
    <source>
        <dbReference type="Proteomes" id="UP001207736"/>
    </source>
</evidence>
<evidence type="ECO:0000313" key="1">
    <source>
        <dbReference type="EMBL" id="GJM49868.1"/>
    </source>
</evidence>
<dbReference type="RefSeq" id="WP_264846547.1">
    <property type="nucleotide sequence ID" value="NZ_BPMA01000022.1"/>
</dbReference>